<name>A0A182QZE7_9DIPT</name>
<evidence type="ECO:0000313" key="4">
    <source>
        <dbReference type="Proteomes" id="UP000075886"/>
    </source>
</evidence>
<dbReference type="AlphaFoldDB" id="A0A182QZE7"/>
<accession>A0A182QZE7</accession>
<feature type="region of interest" description="Disordered" evidence="1">
    <location>
        <begin position="46"/>
        <end position="65"/>
    </location>
</feature>
<feature type="compositionally biased region" description="Basic and acidic residues" evidence="1">
    <location>
        <begin position="74"/>
        <end position="86"/>
    </location>
</feature>
<feature type="signal peptide" evidence="2">
    <location>
        <begin position="1"/>
        <end position="19"/>
    </location>
</feature>
<proteinExistence type="predicted"/>
<dbReference type="EnsemblMetazoa" id="AFAF019929-RA">
    <property type="protein sequence ID" value="AFAF019929-PA"/>
    <property type="gene ID" value="AFAF019929"/>
</dbReference>
<reference evidence="3" key="2">
    <citation type="submission" date="2020-05" db="UniProtKB">
        <authorList>
            <consortium name="EnsemblMetazoa"/>
        </authorList>
    </citation>
    <scope>IDENTIFICATION</scope>
    <source>
        <strain evidence="3">FAR1</strain>
    </source>
</reference>
<sequence length="223" mass="24843">MNTRLCVVLLAVAIATVKGVPSPSANLWAKVGSSALSSTPVRRLFDQQQHHHQSVAARNLPEEPAAVPVAPAVKKAEEKRPTEPAAKKANAPESATIQQKLTKLHEAFAPVVERKQRVVQVKTARSESNGTPYVPMFAKLILGDPAHPKLATVEKLRNVNWRNVETELELPTKHTIPQVDDLLQKTEELLRLFQDIQLESNGFVEDVQRHNENAEKEYIGYYN</sequence>
<evidence type="ECO:0000256" key="2">
    <source>
        <dbReference type="SAM" id="SignalP"/>
    </source>
</evidence>
<dbReference type="Proteomes" id="UP000075886">
    <property type="component" value="Unassembled WGS sequence"/>
</dbReference>
<dbReference type="EMBL" id="AXCN02000463">
    <property type="status" value="NOT_ANNOTATED_CDS"/>
    <property type="molecule type" value="Genomic_DNA"/>
</dbReference>
<keyword evidence="4" id="KW-1185">Reference proteome</keyword>
<protein>
    <submittedName>
        <fullName evidence="3">Uncharacterized protein</fullName>
    </submittedName>
</protein>
<evidence type="ECO:0000313" key="3">
    <source>
        <dbReference type="EnsemblMetazoa" id="AFAF019929-PA"/>
    </source>
</evidence>
<organism evidence="3 4">
    <name type="scientific">Anopheles farauti</name>
    <dbReference type="NCBI Taxonomy" id="69004"/>
    <lineage>
        <taxon>Eukaryota</taxon>
        <taxon>Metazoa</taxon>
        <taxon>Ecdysozoa</taxon>
        <taxon>Arthropoda</taxon>
        <taxon>Hexapoda</taxon>
        <taxon>Insecta</taxon>
        <taxon>Pterygota</taxon>
        <taxon>Neoptera</taxon>
        <taxon>Endopterygota</taxon>
        <taxon>Diptera</taxon>
        <taxon>Nematocera</taxon>
        <taxon>Culicoidea</taxon>
        <taxon>Culicidae</taxon>
        <taxon>Anophelinae</taxon>
        <taxon>Anopheles</taxon>
    </lineage>
</organism>
<evidence type="ECO:0000256" key="1">
    <source>
        <dbReference type="SAM" id="MobiDB-lite"/>
    </source>
</evidence>
<feature type="chain" id="PRO_5017540660" evidence="2">
    <location>
        <begin position="20"/>
        <end position="223"/>
    </location>
</feature>
<dbReference type="VEuPathDB" id="VectorBase:AFAF019929"/>
<keyword evidence="2" id="KW-0732">Signal</keyword>
<reference evidence="4" key="1">
    <citation type="submission" date="2014-01" db="EMBL/GenBank/DDBJ databases">
        <title>The Genome Sequence of Anopheles farauti FAR1 (V2).</title>
        <authorList>
            <consortium name="The Broad Institute Genomics Platform"/>
            <person name="Neafsey D.E."/>
            <person name="Besansky N."/>
            <person name="Howell P."/>
            <person name="Walton C."/>
            <person name="Young S.K."/>
            <person name="Zeng Q."/>
            <person name="Gargeya S."/>
            <person name="Fitzgerald M."/>
            <person name="Haas B."/>
            <person name="Abouelleil A."/>
            <person name="Allen A.W."/>
            <person name="Alvarado L."/>
            <person name="Arachchi H.M."/>
            <person name="Berlin A.M."/>
            <person name="Chapman S.B."/>
            <person name="Gainer-Dewar J."/>
            <person name="Goldberg J."/>
            <person name="Griggs A."/>
            <person name="Gujja S."/>
            <person name="Hansen M."/>
            <person name="Howarth C."/>
            <person name="Imamovic A."/>
            <person name="Ireland A."/>
            <person name="Larimer J."/>
            <person name="McCowan C."/>
            <person name="Murphy C."/>
            <person name="Pearson M."/>
            <person name="Poon T.W."/>
            <person name="Priest M."/>
            <person name="Roberts A."/>
            <person name="Saif S."/>
            <person name="Shea T."/>
            <person name="Sisk P."/>
            <person name="Sykes S."/>
            <person name="Wortman J."/>
            <person name="Nusbaum C."/>
            <person name="Birren B."/>
        </authorList>
    </citation>
    <scope>NUCLEOTIDE SEQUENCE [LARGE SCALE GENOMIC DNA]</scope>
    <source>
        <strain evidence="4">FAR1</strain>
    </source>
</reference>
<feature type="region of interest" description="Disordered" evidence="1">
    <location>
        <begin position="70"/>
        <end position="96"/>
    </location>
</feature>